<dbReference type="EMBL" id="JACHHP010000004">
    <property type="protein sequence ID" value="MBB5208687.1"/>
    <property type="molecule type" value="Genomic_DNA"/>
</dbReference>
<dbReference type="Gene3D" id="3.40.30.10">
    <property type="entry name" value="Glutaredoxin"/>
    <property type="match status" value="1"/>
</dbReference>
<dbReference type="GO" id="GO:0016853">
    <property type="term" value="F:isomerase activity"/>
    <property type="evidence" value="ECO:0007669"/>
    <property type="project" value="UniProtKB-KW"/>
</dbReference>
<keyword evidence="6 7" id="KW-0676">Redox-active center</keyword>
<evidence type="ECO:0000256" key="7">
    <source>
        <dbReference type="RuleBase" id="RU364038"/>
    </source>
</evidence>
<dbReference type="PANTHER" id="PTHR35272:SF3">
    <property type="entry name" value="THIOL:DISULFIDE INTERCHANGE PROTEIN DSBC"/>
    <property type="match status" value="1"/>
</dbReference>
<dbReference type="PANTHER" id="PTHR35272">
    <property type="entry name" value="THIOL:DISULFIDE INTERCHANGE PROTEIN DSBC-RELATED"/>
    <property type="match status" value="1"/>
</dbReference>
<evidence type="ECO:0000256" key="5">
    <source>
        <dbReference type="ARBA" id="ARBA00023157"/>
    </source>
</evidence>
<evidence type="ECO:0000256" key="1">
    <source>
        <dbReference type="ARBA" id="ARBA00004418"/>
    </source>
</evidence>
<keyword evidence="4 7" id="KW-0574">Periplasm</keyword>
<organism evidence="10 11">
    <name type="scientific">Chiayiivirga flava</name>
    <dbReference type="NCBI Taxonomy" id="659595"/>
    <lineage>
        <taxon>Bacteria</taxon>
        <taxon>Pseudomonadati</taxon>
        <taxon>Pseudomonadota</taxon>
        <taxon>Gammaproteobacteria</taxon>
        <taxon>Lysobacterales</taxon>
        <taxon>Lysobacteraceae</taxon>
        <taxon>Chiayiivirga</taxon>
    </lineage>
</organism>
<feature type="signal peptide" evidence="7">
    <location>
        <begin position="1"/>
        <end position="19"/>
    </location>
</feature>
<dbReference type="InterPro" id="IPR036249">
    <property type="entry name" value="Thioredoxin-like_sf"/>
</dbReference>
<keyword evidence="5" id="KW-1015">Disulfide bond</keyword>
<dbReference type="AlphaFoldDB" id="A0A7W8FZP5"/>
<dbReference type="CDD" id="cd03020">
    <property type="entry name" value="DsbA_DsbC_DsbG"/>
    <property type="match status" value="1"/>
</dbReference>
<feature type="chain" id="PRO_5031596279" description="Thiol:disulfide interchange protein" evidence="7">
    <location>
        <begin position="20"/>
        <end position="238"/>
    </location>
</feature>
<dbReference type="InterPro" id="IPR012336">
    <property type="entry name" value="Thioredoxin-like_fold"/>
</dbReference>
<evidence type="ECO:0000313" key="10">
    <source>
        <dbReference type="EMBL" id="MBB5208687.1"/>
    </source>
</evidence>
<dbReference type="RefSeq" id="WP_183961238.1">
    <property type="nucleotide sequence ID" value="NZ_JACHHP010000004.1"/>
</dbReference>
<evidence type="ECO:0000313" key="11">
    <source>
        <dbReference type="Proteomes" id="UP000521199"/>
    </source>
</evidence>
<evidence type="ECO:0000259" key="8">
    <source>
        <dbReference type="Pfam" id="PF10411"/>
    </source>
</evidence>
<evidence type="ECO:0000256" key="3">
    <source>
        <dbReference type="ARBA" id="ARBA00022729"/>
    </source>
</evidence>
<keyword evidence="3 7" id="KW-0732">Signal</keyword>
<sequence>MVRFLAAALFGALSLSAHAEDAKVKAAIQSLVPGASIDSIADAAVPGFYEVVVQGQIVYVSADGKYLIQGSIFDIANKTDLTENARAGIRKTALAGAPKDQRIVYGEGDAKHTITVFTDIDCGYCRRMHAQMAEYNKLGIRVEYLFFPRAGIGSESFDKAVSVWCADDRAKALTDAKAGQAVDKKECANPVEKDYALGQKIAVSGTPAVFAPDGTQLGGYLPPDQMLQRLDQLAAKSP</sequence>
<dbReference type="Pfam" id="PF13098">
    <property type="entry name" value="Thioredoxin_2"/>
    <property type="match status" value="1"/>
</dbReference>
<accession>A0A7W8FZP5</accession>
<reference evidence="10 11" key="1">
    <citation type="submission" date="2020-08" db="EMBL/GenBank/DDBJ databases">
        <title>Genomic Encyclopedia of Type Strains, Phase IV (KMG-IV): sequencing the most valuable type-strain genomes for metagenomic binning, comparative biology and taxonomic classification.</title>
        <authorList>
            <person name="Goeker M."/>
        </authorList>
    </citation>
    <scope>NUCLEOTIDE SEQUENCE [LARGE SCALE GENOMIC DNA]</scope>
    <source>
        <strain evidence="10 11">DSM 24163</strain>
    </source>
</reference>
<evidence type="ECO:0000259" key="9">
    <source>
        <dbReference type="Pfam" id="PF13098"/>
    </source>
</evidence>
<protein>
    <recommendedName>
        <fullName evidence="7">Thiol:disulfide interchange protein</fullName>
    </recommendedName>
</protein>
<comment type="caution">
    <text evidence="10">The sequence shown here is derived from an EMBL/GenBank/DDBJ whole genome shotgun (WGS) entry which is preliminary data.</text>
</comment>
<dbReference type="InterPro" id="IPR033954">
    <property type="entry name" value="DiS-bond_Isoase_DsbC/G"/>
</dbReference>
<feature type="domain" description="Thioredoxin-like fold" evidence="9">
    <location>
        <begin position="108"/>
        <end position="230"/>
    </location>
</feature>
<name>A0A7W8FZP5_9GAMM</name>
<dbReference type="SUPFAM" id="SSF52833">
    <property type="entry name" value="Thioredoxin-like"/>
    <property type="match status" value="1"/>
</dbReference>
<evidence type="ECO:0000256" key="6">
    <source>
        <dbReference type="ARBA" id="ARBA00023284"/>
    </source>
</evidence>
<feature type="domain" description="Disulphide bond isomerase DsbC/G N-terminal" evidence="8">
    <location>
        <begin position="16"/>
        <end position="83"/>
    </location>
</feature>
<comment type="subcellular location">
    <subcellularLocation>
        <location evidence="1 7">Periplasm</location>
    </subcellularLocation>
</comment>
<evidence type="ECO:0000256" key="4">
    <source>
        <dbReference type="ARBA" id="ARBA00022764"/>
    </source>
</evidence>
<gene>
    <name evidence="10" type="ORF">HNQ52_002237</name>
</gene>
<comment type="similarity">
    <text evidence="2 7">Belongs to the thioredoxin family. DsbC subfamily.</text>
</comment>
<dbReference type="SUPFAM" id="SSF54423">
    <property type="entry name" value="DsbC/DsbG N-terminal domain-like"/>
    <property type="match status" value="1"/>
</dbReference>
<dbReference type="InterPro" id="IPR051470">
    <property type="entry name" value="Thiol:disulfide_interchange"/>
</dbReference>
<keyword evidence="11" id="KW-1185">Reference proteome</keyword>
<comment type="function">
    <text evidence="7">Required for disulfide bond formation in some periplasmic proteins. Acts by transferring its disulfide bond to other proteins and is reduced in the process.</text>
</comment>
<dbReference type="InterPro" id="IPR018950">
    <property type="entry name" value="DiS-bond_isomerase_DsbC/G_N"/>
</dbReference>
<evidence type="ECO:0000256" key="2">
    <source>
        <dbReference type="ARBA" id="ARBA00009813"/>
    </source>
</evidence>
<dbReference type="Pfam" id="PF10411">
    <property type="entry name" value="DsbC_N"/>
    <property type="match status" value="1"/>
</dbReference>
<dbReference type="GO" id="GO:0042597">
    <property type="term" value="C:periplasmic space"/>
    <property type="evidence" value="ECO:0007669"/>
    <property type="project" value="UniProtKB-SubCell"/>
</dbReference>
<keyword evidence="10" id="KW-0413">Isomerase</keyword>
<dbReference type="Gene3D" id="3.10.450.70">
    <property type="entry name" value="Disulphide bond isomerase, DsbC/G, N-terminal"/>
    <property type="match status" value="1"/>
</dbReference>
<dbReference type="Proteomes" id="UP000521199">
    <property type="component" value="Unassembled WGS sequence"/>
</dbReference>
<proteinExistence type="inferred from homology"/>
<dbReference type="InterPro" id="IPR009094">
    <property type="entry name" value="DiS-bond_isomerase_DsbC/G_N_sf"/>
</dbReference>